<keyword evidence="2 10" id="KW-0444">Lipid biosynthesis</keyword>
<dbReference type="Proteomes" id="UP000829291">
    <property type="component" value="Chromosome 7"/>
</dbReference>
<dbReference type="Pfam" id="PF01151">
    <property type="entry name" value="ELO"/>
    <property type="match status" value="1"/>
</dbReference>
<evidence type="ECO:0000256" key="5">
    <source>
        <dbReference type="ARBA" id="ARBA00022832"/>
    </source>
</evidence>
<dbReference type="InterPro" id="IPR002076">
    <property type="entry name" value="ELO_fam"/>
</dbReference>
<evidence type="ECO:0000256" key="7">
    <source>
        <dbReference type="ARBA" id="ARBA00023098"/>
    </source>
</evidence>
<evidence type="ECO:0000256" key="1">
    <source>
        <dbReference type="ARBA" id="ARBA00004141"/>
    </source>
</evidence>
<evidence type="ECO:0000313" key="11">
    <source>
        <dbReference type="Proteomes" id="UP000829291"/>
    </source>
</evidence>
<evidence type="ECO:0000256" key="10">
    <source>
        <dbReference type="RuleBase" id="RU361115"/>
    </source>
</evidence>
<keyword evidence="3 10" id="KW-0808">Transferase</keyword>
<keyword evidence="11" id="KW-1185">Reference proteome</keyword>
<comment type="subcellular location">
    <subcellularLocation>
        <location evidence="1">Membrane</location>
        <topology evidence="1">Multi-pass membrane protein</topology>
    </subcellularLocation>
</comment>
<evidence type="ECO:0000256" key="3">
    <source>
        <dbReference type="ARBA" id="ARBA00022679"/>
    </source>
</evidence>
<evidence type="ECO:0000256" key="4">
    <source>
        <dbReference type="ARBA" id="ARBA00022692"/>
    </source>
</evidence>
<keyword evidence="7 10" id="KW-0443">Lipid metabolism</keyword>
<feature type="transmembrane region" description="Helical" evidence="10">
    <location>
        <begin position="71"/>
        <end position="94"/>
    </location>
</feature>
<evidence type="ECO:0000256" key="9">
    <source>
        <dbReference type="ARBA" id="ARBA00023160"/>
    </source>
</evidence>
<dbReference type="PANTHER" id="PTHR11157">
    <property type="entry name" value="FATTY ACID ACYL TRANSFERASE-RELATED"/>
    <property type="match status" value="1"/>
</dbReference>
<proteinExistence type="inferred from homology"/>
<evidence type="ECO:0000256" key="2">
    <source>
        <dbReference type="ARBA" id="ARBA00022516"/>
    </source>
</evidence>
<keyword evidence="4 10" id="KW-0812">Transmembrane</keyword>
<keyword evidence="5 10" id="KW-0276">Fatty acid metabolism</keyword>
<feature type="transmembrane region" description="Helical" evidence="10">
    <location>
        <begin position="35"/>
        <end position="59"/>
    </location>
</feature>
<dbReference type="PANTHER" id="PTHR11157:SF126">
    <property type="entry name" value="ELONGATION OF VERY LONG CHAIN FATTY ACIDS PROTEIN"/>
    <property type="match status" value="1"/>
</dbReference>
<dbReference type="EC" id="2.3.1.199" evidence="10"/>
<reference evidence="12" key="1">
    <citation type="submission" date="2025-08" db="UniProtKB">
        <authorList>
            <consortium name="RefSeq"/>
        </authorList>
    </citation>
    <scope>IDENTIFICATION</scope>
    <source>
        <tissue evidence="12">Thorax and Abdomen</tissue>
    </source>
</reference>
<comment type="catalytic activity">
    <reaction evidence="10">
        <text>a very-long-chain acyl-CoA + malonyl-CoA + H(+) = a very-long-chain 3-oxoacyl-CoA + CO2 + CoA</text>
        <dbReference type="Rhea" id="RHEA:32727"/>
        <dbReference type="ChEBI" id="CHEBI:15378"/>
        <dbReference type="ChEBI" id="CHEBI:16526"/>
        <dbReference type="ChEBI" id="CHEBI:57287"/>
        <dbReference type="ChEBI" id="CHEBI:57384"/>
        <dbReference type="ChEBI" id="CHEBI:90725"/>
        <dbReference type="ChEBI" id="CHEBI:90736"/>
        <dbReference type="EC" id="2.3.1.199"/>
    </reaction>
</comment>
<gene>
    <name evidence="12" type="primary">LOC107222951</name>
</gene>
<comment type="similarity">
    <text evidence="10">Belongs to the ELO family.</text>
</comment>
<protein>
    <recommendedName>
        <fullName evidence="10">Elongation of very long chain fatty acids protein</fullName>
        <ecNumber evidence="10">2.3.1.199</ecNumber>
    </recommendedName>
    <alternativeName>
        <fullName evidence="10">Very-long-chain 3-oxoacyl-CoA synthase</fullName>
    </alternativeName>
</protein>
<sequence>MKTDLEKLGLEPEMEIVETYRFLMEEISDPRVRNWFLMSSPLPVALTLLAYLGFVLYFGPRFMERRSPYSLHRFMVAYNIFVAISSGVIFYGLLTSGFTTNISLGCEPVDFSYSPEPLNMARWVWWLLLLKIVELGDTVVFILRKKYNQASFLHIYHHVATVMLSWIACKYAPDSICDNGCAHGAIADAIMRAGPETTCLHLHVQRCSDILHVLGLLQKIILQKEVAVKM</sequence>
<comment type="caution">
    <text evidence="10">Lacks conserved residue(s) required for the propagation of feature annotation.</text>
</comment>
<keyword evidence="8 10" id="KW-0472">Membrane</keyword>
<dbReference type="GeneID" id="107222951"/>
<keyword evidence="6 10" id="KW-1133">Transmembrane helix</keyword>
<accession>A0ABM3GK62</accession>
<feature type="transmembrane region" description="Helical" evidence="10">
    <location>
        <begin position="123"/>
        <end position="143"/>
    </location>
</feature>
<organism evidence="11 12">
    <name type="scientific">Neodiprion lecontei</name>
    <name type="common">Redheaded pine sawfly</name>
    <dbReference type="NCBI Taxonomy" id="441921"/>
    <lineage>
        <taxon>Eukaryota</taxon>
        <taxon>Metazoa</taxon>
        <taxon>Ecdysozoa</taxon>
        <taxon>Arthropoda</taxon>
        <taxon>Hexapoda</taxon>
        <taxon>Insecta</taxon>
        <taxon>Pterygota</taxon>
        <taxon>Neoptera</taxon>
        <taxon>Endopterygota</taxon>
        <taxon>Hymenoptera</taxon>
        <taxon>Tenthredinoidea</taxon>
        <taxon>Diprionidae</taxon>
        <taxon>Diprioninae</taxon>
        <taxon>Neodiprion</taxon>
    </lineage>
</organism>
<evidence type="ECO:0000313" key="12">
    <source>
        <dbReference type="RefSeq" id="XP_046600665.1"/>
    </source>
</evidence>
<name>A0ABM3GK62_NEOLC</name>
<dbReference type="RefSeq" id="XP_046600665.1">
    <property type="nucleotide sequence ID" value="XM_046744709.1"/>
</dbReference>
<keyword evidence="9 10" id="KW-0275">Fatty acid biosynthesis</keyword>
<evidence type="ECO:0000256" key="6">
    <source>
        <dbReference type="ARBA" id="ARBA00022989"/>
    </source>
</evidence>
<evidence type="ECO:0000256" key="8">
    <source>
        <dbReference type="ARBA" id="ARBA00023136"/>
    </source>
</evidence>